<feature type="compositionally biased region" description="Polar residues" evidence="6">
    <location>
        <begin position="115"/>
        <end position="126"/>
    </location>
</feature>
<evidence type="ECO:0000256" key="3">
    <source>
        <dbReference type="ARBA" id="ARBA00022692"/>
    </source>
</evidence>
<dbReference type="GO" id="GO:0016020">
    <property type="term" value="C:membrane"/>
    <property type="evidence" value="ECO:0007669"/>
    <property type="project" value="UniProtKB-SubCell"/>
</dbReference>
<evidence type="ECO:0000313" key="9">
    <source>
        <dbReference type="RefSeq" id="XP_031424205.1"/>
    </source>
</evidence>
<feature type="region of interest" description="Disordered" evidence="6">
    <location>
        <begin position="132"/>
        <end position="151"/>
    </location>
</feature>
<dbReference type="InterPro" id="IPR007593">
    <property type="entry name" value="CD225/Dispanin_fam"/>
</dbReference>
<feature type="compositionally biased region" description="Basic residues" evidence="6">
    <location>
        <begin position="100"/>
        <end position="114"/>
    </location>
</feature>
<evidence type="ECO:0000256" key="1">
    <source>
        <dbReference type="ARBA" id="ARBA00004370"/>
    </source>
</evidence>
<feature type="compositionally biased region" description="Polar residues" evidence="6">
    <location>
        <begin position="139"/>
        <end position="150"/>
    </location>
</feature>
<feature type="region of interest" description="Disordered" evidence="6">
    <location>
        <begin position="60"/>
        <end position="126"/>
    </location>
</feature>
<dbReference type="Proteomes" id="UP000515152">
    <property type="component" value="Chromosome 1"/>
</dbReference>
<protein>
    <submittedName>
        <fullName evidence="9">Trafficking regulator of GLUT4 1</fullName>
    </submittedName>
</protein>
<dbReference type="PANTHER" id="PTHR14948:SF43">
    <property type="entry name" value="PROLINE-RICH TRANSMEMBRANE PROTEIN 2"/>
    <property type="match status" value="1"/>
</dbReference>
<evidence type="ECO:0000256" key="2">
    <source>
        <dbReference type="ARBA" id="ARBA00006843"/>
    </source>
</evidence>
<dbReference type="OrthoDB" id="9665078at2759"/>
<accession>A0A6P8FL32</accession>
<feature type="transmembrane region" description="Helical" evidence="7">
    <location>
        <begin position="157"/>
        <end position="181"/>
    </location>
</feature>
<name>A0A6P8FL32_CLUHA</name>
<feature type="region of interest" description="Disordered" evidence="6">
    <location>
        <begin position="1"/>
        <end position="39"/>
    </location>
</feature>
<evidence type="ECO:0000256" key="7">
    <source>
        <dbReference type="SAM" id="Phobius"/>
    </source>
</evidence>
<evidence type="ECO:0000256" key="6">
    <source>
        <dbReference type="SAM" id="MobiDB-lite"/>
    </source>
</evidence>
<comment type="subcellular location">
    <subcellularLocation>
        <location evidence="1">Membrane</location>
    </subcellularLocation>
</comment>
<keyword evidence="4 7" id="KW-1133">Transmembrane helix</keyword>
<dbReference type="RefSeq" id="XP_031424205.1">
    <property type="nucleotide sequence ID" value="XM_031568345.2"/>
</dbReference>
<feature type="compositionally biased region" description="Polar residues" evidence="6">
    <location>
        <begin position="82"/>
        <end position="95"/>
    </location>
</feature>
<dbReference type="AlphaFoldDB" id="A0A6P8FL32"/>
<dbReference type="GeneID" id="116220554"/>
<dbReference type="InterPro" id="IPR051423">
    <property type="entry name" value="CD225/Dispanin"/>
</dbReference>
<dbReference type="Pfam" id="PF04505">
    <property type="entry name" value="CD225"/>
    <property type="match status" value="1"/>
</dbReference>
<dbReference type="KEGG" id="char:116220554"/>
<dbReference type="CTD" id="112476"/>
<keyword evidence="5 7" id="KW-0472">Membrane</keyword>
<evidence type="ECO:0000256" key="5">
    <source>
        <dbReference type="ARBA" id="ARBA00023136"/>
    </source>
</evidence>
<dbReference type="PANTHER" id="PTHR14948">
    <property type="entry name" value="NG5"/>
    <property type="match status" value="1"/>
</dbReference>
<proteinExistence type="inferred from homology"/>
<sequence length="230" mass="24595">MDMDTDQHPPASGGETSGAVTTQPPPSQTDSFPCLRPLTLPREHVSSEVVVVVVKDRTENGETGGLKKKKRSESLKYHSAHNVHSSDLASPTSSFVARGPPRRSHSIPHSHHSQLGRTRTGSRSGSIAYTAFSPRPSLSRHSSIATSAPDTSKPRDYLLLAIIACFCPVWPINIVGFVYSIMSRNSLEQGNIDGARRLGRVAKLLSVVSLVGGVVIIVACAVNLSINVKA</sequence>
<reference evidence="9" key="1">
    <citation type="submission" date="2025-08" db="UniProtKB">
        <authorList>
            <consortium name="RefSeq"/>
        </authorList>
    </citation>
    <scope>IDENTIFICATION</scope>
</reference>
<feature type="transmembrane region" description="Helical" evidence="7">
    <location>
        <begin position="201"/>
        <end position="226"/>
    </location>
</feature>
<evidence type="ECO:0000256" key="4">
    <source>
        <dbReference type="ARBA" id="ARBA00022989"/>
    </source>
</evidence>
<comment type="similarity">
    <text evidence="2">Belongs to the CD225/Dispanin family.</text>
</comment>
<organism evidence="8 9">
    <name type="scientific">Clupea harengus</name>
    <name type="common">Atlantic herring</name>
    <dbReference type="NCBI Taxonomy" id="7950"/>
    <lineage>
        <taxon>Eukaryota</taxon>
        <taxon>Metazoa</taxon>
        <taxon>Chordata</taxon>
        <taxon>Craniata</taxon>
        <taxon>Vertebrata</taxon>
        <taxon>Euteleostomi</taxon>
        <taxon>Actinopterygii</taxon>
        <taxon>Neopterygii</taxon>
        <taxon>Teleostei</taxon>
        <taxon>Clupei</taxon>
        <taxon>Clupeiformes</taxon>
        <taxon>Clupeoidei</taxon>
        <taxon>Clupeidae</taxon>
        <taxon>Clupea</taxon>
    </lineage>
</organism>
<keyword evidence="8" id="KW-1185">Reference proteome</keyword>
<gene>
    <name evidence="9" type="primary">prrt2</name>
</gene>
<keyword evidence="3 7" id="KW-0812">Transmembrane</keyword>
<evidence type="ECO:0000313" key="8">
    <source>
        <dbReference type="Proteomes" id="UP000515152"/>
    </source>
</evidence>